<dbReference type="Proteomes" id="UP000236075">
    <property type="component" value="Unassembled WGS sequence"/>
</dbReference>
<dbReference type="GO" id="GO:0050518">
    <property type="term" value="F:2-C-methyl-D-erythritol 4-phosphate cytidylyltransferase activity"/>
    <property type="evidence" value="ECO:0007669"/>
    <property type="project" value="InterPro"/>
</dbReference>
<evidence type="ECO:0000313" key="4">
    <source>
        <dbReference type="Proteomes" id="UP000236075"/>
    </source>
</evidence>
<dbReference type="Pfam" id="PF01128">
    <property type="entry name" value="IspD"/>
    <property type="match status" value="1"/>
</dbReference>
<accession>A0A2N8IQQ2</accession>
<keyword evidence="2 3" id="KW-0548">Nucleotidyltransferase</keyword>
<reference evidence="3 4" key="1">
    <citation type="journal article" date="2017" name="BMC Genomics">
        <title>Genome sequencing of 39 Akkermansia muciniphila isolates reveals its population structure, genomic and functional diverisity, and global distribution in mammalian gut microbiotas.</title>
        <authorList>
            <person name="Guo X."/>
            <person name="Li S."/>
            <person name="Zhang J."/>
            <person name="Wu F."/>
            <person name="Li X."/>
            <person name="Wu D."/>
            <person name="Zhang M."/>
            <person name="Ou Z."/>
            <person name="Jie Z."/>
            <person name="Yan Q."/>
            <person name="Li P."/>
            <person name="Yi J."/>
            <person name="Peng Y."/>
        </authorList>
    </citation>
    <scope>NUCLEOTIDE SEQUENCE [LARGE SCALE GENOMIC DNA]</scope>
    <source>
        <strain evidence="3 4">GP28</strain>
    </source>
</reference>
<dbReference type="SUPFAM" id="SSF53448">
    <property type="entry name" value="Nucleotide-diphospho-sugar transferases"/>
    <property type="match status" value="1"/>
</dbReference>
<dbReference type="CDD" id="cd02516">
    <property type="entry name" value="CDP-ME_synthetase"/>
    <property type="match status" value="1"/>
</dbReference>
<dbReference type="FunFam" id="3.90.550.10:FF:000003">
    <property type="entry name" value="2-C-methyl-D-erythritol 4-phosphate cytidylyltransferase"/>
    <property type="match status" value="1"/>
</dbReference>
<dbReference type="InterPro" id="IPR050088">
    <property type="entry name" value="IspD/TarI_cytidylyltransf_bact"/>
</dbReference>
<dbReference type="AlphaFoldDB" id="A0A2N8IQQ2"/>
<gene>
    <name evidence="3" type="primary">ispD</name>
    <name evidence="3" type="ORF">CXT95_01315</name>
</gene>
<dbReference type="EMBL" id="PJLB01000004">
    <property type="protein sequence ID" value="PND05087.1"/>
    <property type="molecule type" value="Genomic_DNA"/>
</dbReference>
<sequence length="231" mass="25868">MKCCAAIIVAAGSSRRAGFDKLLAPLHGVRVLERSIRAFANCREITEIVVVCPEERFHAINGANLETEIPVTRVDGGAERHESVQNGLAALLYTPEFVAVHDGARPLITVEQISRCIQTAREYGASASAHPVTDTLKRADKERFTLPEQVERDGLWCMETPQVFQYPLLLDAYVEVTERNIQVTDEVTALQLIGHPTRLVHNHEPNPKITWPEDISRAEMLMELKHLRNDS</sequence>
<dbReference type="PANTHER" id="PTHR32125">
    <property type="entry name" value="2-C-METHYL-D-ERYTHRITOL 4-PHOSPHATE CYTIDYLYLTRANSFERASE, CHLOROPLASTIC"/>
    <property type="match status" value="1"/>
</dbReference>
<keyword evidence="1" id="KW-0808">Transferase</keyword>
<dbReference type="InterPro" id="IPR029044">
    <property type="entry name" value="Nucleotide-diphossugar_trans"/>
</dbReference>
<dbReference type="RefSeq" id="WP_051729136.1">
    <property type="nucleotide sequence ID" value="NZ_AP021898.1"/>
</dbReference>
<dbReference type="InterPro" id="IPR034683">
    <property type="entry name" value="IspD/TarI"/>
</dbReference>
<evidence type="ECO:0000256" key="1">
    <source>
        <dbReference type="ARBA" id="ARBA00022679"/>
    </source>
</evidence>
<dbReference type="GeneID" id="60879491"/>
<dbReference type="NCBIfam" id="TIGR00453">
    <property type="entry name" value="ispD"/>
    <property type="match status" value="1"/>
</dbReference>
<proteinExistence type="predicted"/>
<evidence type="ECO:0000256" key="2">
    <source>
        <dbReference type="ARBA" id="ARBA00022695"/>
    </source>
</evidence>
<name>A0A2N8IQQ2_9BACT</name>
<comment type="caution">
    <text evidence="3">The sequence shown here is derived from an EMBL/GenBank/DDBJ whole genome shotgun (WGS) entry which is preliminary data.</text>
</comment>
<dbReference type="Gene3D" id="3.90.550.10">
    <property type="entry name" value="Spore Coat Polysaccharide Biosynthesis Protein SpsA, Chain A"/>
    <property type="match status" value="1"/>
</dbReference>
<protein>
    <submittedName>
        <fullName evidence="3">2-C-methyl-D-erythritol 4-phosphate cytidylyltransferase</fullName>
    </submittedName>
</protein>
<dbReference type="InterPro" id="IPR001228">
    <property type="entry name" value="IspD"/>
</dbReference>
<dbReference type="GO" id="GO:0008299">
    <property type="term" value="P:isoprenoid biosynthetic process"/>
    <property type="evidence" value="ECO:0007669"/>
    <property type="project" value="InterPro"/>
</dbReference>
<dbReference type="PANTHER" id="PTHR32125:SF4">
    <property type="entry name" value="2-C-METHYL-D-ERYTHRITOL 4-PHOSPHATE CYTIDYLYLTRANSFERASE, CHLOROPLASTIC"/>
    <property type="match status" value="1"/>
</dbReference>
<evidence type="ECO:0000313" key="3">
    <source>
        <dbReference type="EMBL" id="PND05087.1"/>
    </source>
</evidence>
<organism evidence="3 4">
    <name type="scientific">Akkermansia muciniphila</name>
    <dbReference type="NCBI Taxonomy" id="239935"/>
    <lineage>
        <taxon>Bacteria</taxon>
        <taxon>Pseudomonadati</taxon>
        <taxon>Verrucomicrobiota</taxon>
        <taxon>Verrucomicrobiia</taxon>
        <taxon>Verrucomicrobiales</taxon>
        <taxon>Akkermansiaceae</taxon>
        <taxon>Akkermansia</taxon>
    </lineage>
</organism>